<dbReference type="AlphaFoldDB" id="A0A0A6NZV5"/>
<proteinExistence type="predicted"/>
<sequence length="93" mass="10838">MASDNNQEWTQDDCVNLESAREILNGLIGFRVKWIRTEKEKIPPNKTSLAKWEKEKAALIEERKRLNVLEQDNVSKIRCVYGAMLKRLMAYGN</sequence>
<dbReference type="Proteomes" id="UP000076962">
    <property type="component" value="Unassembled WGS sequence"/>
</dbReference>
<evidence type="ECO:0000313" key="2">
    <source>
        <dbReference type="Proteomes" id="UP000076962"/>
    </source>
</evidence>
<keyword evidence="2" id="KW-1185">Reference proteome</keyword>
<evidence type="ECO:0000313" key="1">
    <source>
        <dbReference type="EMBL" id="OAD23834.1"/>
    </source>
</evidence>
<organism evidence="1 2">
    <name type="scientific">Candidatus Thiomargarita nelsonii</name>
    <dbReference type="NCBI Taxonomy" id="1003181"/>
    <lineage>
        <taxon>Bacteria</taxon>
        <taxon>Pseudomonadati</taxon>
        <taxon>Pseudomonadota</taxon>
        <taxon>Gammaproteobacteria</taxon>
        <taxon>Thiotrichales</taxon>
        <taxon>Thiotrichaceae</taxon>
        <taxon>Thiomargarita</taxon>
    </lineage>
</organism>
<dbReference type="EMBL" id="LUTY01000141">
    <property type="protein sequence ID" value="OAD23834.1"/>
    <property type="molecule type" value="Genomic_DNA"/>
</dbReference>
<comment type="caution">
    <text evidence="1">The sequence shown here is derived from an EMBL/GenBank/DDBJ whole genome shotgun (WGS) entry which is preliminary data.</text>
</comment>
<name>A0A0A6NZV5_9GAMM</name>
<protein>
    <submittedName>
        <fullName evidence="1">Uncharacterized protein</fullName>
    </submittedName>
</protein>
<gene>
    <name evidence="1" type="ORF">THIOM_000323</name>
</gene>
<reference evidence="1 2" key="1">
    <citation type="submission" date="2016-05" db="EMBL/GenBank/DDBJ databases">
        <title>Single-cell genome of chain-forming Candidatus Thiomargarita nelsonii and comparison to other large sulfur-oxidizing bacteria.</title>
        <authorList>
            <person name="Winkel M."/>
            <person name="Salman V."/>
            <person name="Woyke T."/>
            <person name="Schulz-Vogt H."/>
            <person name="Richter M."/>
            <person name="Flood B."/>
            <person name="Bailey J."/>
            <person name="Amann R."/>
            <person name="Mussmann M."/>
        </authorList>
    </citation>
    <scope>NUCLEOTIDE SEQUENCE [LARGE SCALE GENOMIC DNA]</scope>
    <source>
        <strain evidence="1 2">THI036</strain>
    </source>
</reference>
<accession>A0A0A6NZV5</accession>